<evidence type="ECO:0000256" key="2">
    <source>
        <dbReference type="SAM" id="MobiDB-lite"/>
    </source>
</evidence>
<dbReference type="GO" id="GO:0006355">
    <property type="term" value="P:regulation of DNA-templated transcription"/>
    <property type="evidence" value="ECO:0007669"/>
    <property type="project" value="InterPro"/>
</dbReference>
<evidence type="ECO:0000256" key="1">
    <source>
        <dbReference type="ARBA" id="ARBA00010820"/>
    </source>
</evidence>
<gene>
    <name evidence="4" type="ORF">MUK42_13899</name>
</gene>
<evidence type="ECO:0000259" key="3">
    <source>
        <dbReference type="Pfam" id="PF04504"/>
    </source>
</evidence>
<evidence type="ECO:0000313" key="4">
    <source>
        <dbReference type="EMBL" id="URE49819.1"/>
    </source>
</evidence>
<sequence>MPTAEEAEQERPFFDDDDDDDDDVSESVGSEDDDVDGNGHATPPSSQLQAPTEPSVVVAAESGGLYPSASSDQGTNLNPKPNTTLFDPTAAALPPPQNGAIPVPVLPIAAISVPSADAAFFNPTSSSVAVPGAATSASEERRSLAVVSFDESRRLFQRLWTDEEEIKILQGFFEFTSKRGTTFASHQYDTGPFYEEIKKQFQIEFTKNQLIEKLRRLKKKYRNCVSRMGSVGKGFAFKSSHERAIYDIARKIWSAGFKRAHESDDEDLNTSNNAISDEIIAVPINDGSLSSDRRISRSRRCMRRRMAEELATVDATTAVGGVVIDHSIPEMHTPLASAAGIPNIIEETVKNCLSPLFKELINSAIGSPLVPGLIGGTSPLNLLPMSLRGGGSFAAPGMTMDDKWRKQQILELEVYLKRIELVMDHIKATMEELKKGGRRPRKLGRFMFYDIRPYHSTVHASWVTELDFEEAYSVAMV</sequence>
<dbReference type="InterPro" id="IPR053932">
    <property type="entry name" value="GeBP-like_DBD"/>
</dbReference>
<dbReference type="Proteomes" id="UP001055439">
    <property type="component" value="Chromosome 9"/>
</dbReference>
<dbReference type="PANTHER" id="PTHR31662">
    <property type="entry name" value="BNAANNG10740D PROTEIN-RELATED"/>
    <property type="match status" value="1"/>
</dbReference>
<dbReference type="OrthoDB" id="669440at2759"/>
<feature type="region of interest" description="Disordered" evidence="2">
    <location>
        <begin position="1"/>
        <end position="89"/>
    </location>
</feature>
<accession>A0A9E7LG70</accession>
<comment type="similarity">
    <text evidence="1">Belongs to the GeBP family.</text>
</comment>
<dbReference type="AlphaFoldDB" id="A0A9E7LG70"/>
<feature type="domain" description="Glabrous enhancer-binding protein-like DBD" evidence="3">
    <location>
        <begin position="156"/>
        <end position="254"/>
    </location>
</feature>
<dbReference type="EMBL" id="CP097511">
    <property type="protein sequence ID" value="URE49819.1"/>
    <property type="molecule type" value="Genomic_DNA"/>
</dbReference>
<dbReference type="InterPro" id="IPR007592">
    <property type="entry name" value="GEBP"/>
</dbReference>
<dbReference type="Pfam" id="PF04504">
    <property type="entry name" value="GeBP-like_DBD"/>
    <property type="match status" value="1"/>
</dbReference>
<dbReference type="GO" id="GO:0005634">
    <property type="term" value="C:nucleus"/>
    <property type="evidence" value="ECO:0007669"/>
    <property type="project" value="TreeGrafter"/>
</dbReference>
<name>A0A9E7LG70_9LILI</name>
<feature type="compositionally biased region" description="Acidic residues" evidence="2">
    <location>
        <begin position="15"/>
        <end position="36"/>
    </location>
</feature>
<feature type="compositionally biased region" description="Polar residues" evidence="2">
    <location>
        <begin position="68"/>
        <end position="86"/>
    </location>
</feature>
<protein>
    <recommendedName>
        <fullName evidence="3">Glabrous enhancer-binding protein-like DBD domain-containing protein</fullName>
    </recommendedName>
</protein>
<keyword evidence="5" id="KW-1185">Reference proteome</keyword>
<dbReference type="PANTHER" id="PTHR31662:SF1">
    <property type="entry name" value="OS01G0249900 PROTEIN"/>
    <property type="match status" value="1"/>
</dbReference>
<organism evidence="4 5">
    <name type="scientific">Musa troglodytarum</name>
    <name type="common">fe'i banana</name>
    <dbReference type="NCBI Taxonomy" id="320322"/>
    <lineage>
        <taxon>Eukaryota</taxon>
        <taxon>Viridiplantae</taxon>
        <taxon>Streptophyta</taxon>
        <taxon>Embryophyta</taxon>
        <taxon>Tracheophyta</taxon>
        <taxon>Spermatophyta</taxon>
        <taxon>Magnoliopsida</taxon>
        <taxon>Liliopsida</taxon>
        <taxon>Zingiberales</taxon>
        <taxon>Musaceae</taxon>
        <taxon>Musa</taxon>
    </lineage>
</organism>
<reference evidence="4" key="1">
    <citation type="submission" date="2022-05" db="EMBL/GenBank/DDBJ databases">
        <title>The Musa troglodytarum L. genome provides insights into the mechanism of non-climacteric behaviour and enrichment of carotenoids.</title>
        <authorList>
            <person name="Wang J."/>
        </authorList>
    </citation>
    <scope>NUCLEOTIDE SEQUENCE</scope>
    <source>
        <tissue evidence="4">Leaf</tissue>
    </source>
</reference>
<feature type="compositionally biased region" description="Polar residues" evidence="2">
    <location>
        <begin position="43"/>
        <end position="52"/>
    </location>
</feature>
<proteinExistence type="inferred from homology"/>
<evidence type="ECO:0000313" key="5">
    <source>
        <dbReference type="Proteomes" id="UP001055439"/>
    </source>
</evidence>